<dbReference type="Pfam" id="PF18085">
    <property type="entry name" value="Mak_N_cap"/>
    <property type="match status" value="1"/>
</dbReference>
<evidence type="ECO:0000256" key="13">
    <source>
        <dbReference type="ARBA" id="ARBA00031251"/>
    </source>
</evidence>
<reference evidence="16 17" key="1">
    <citation type="submission" date="2023-07" db="EMBL/GenBank/DDBJ databases">
        <title>Protaetiibacter sp. nov WY-16 isolated from soil.</title>
        <authorList>
            <person name="Liu B."/>
            <person name="Wan Y."/>
        </authorList>
    </citation>
    <scope>NUCLEOTIDE SEQUENCE [LARGE SCALE GENOMIC DNA]</scope>
    <source>
        <strain evidence="16 17">WY-16</strain>
    </source>
</reference>
<keyword evidence="11" id="KW-0320">Glycogen biosynthesis</keyword>
<evidence type="ECO:0000256" key="12">
    <source>
        <dbReference type="ARBA" id="ARBA00023277"/>
    </source>
</evidence>
<evidence type="ECO:0000256" key="14">
    <source>
        <dbReference type="ARBA" id="ARBA00049067"/>
    </source>
</evidence>
<dbReference type="EC" id="2.7.1.175" evidence="4"/>
<evidence type="ECO:0000256" key="2">
    <source>
        <dbReference type="ARBA" id="ARBA00006219"/>
    </source>
</evidence>
<evidence type="ECO:0000256" key="11">
    <source>
        <dbReference type="ARBA" id="ARBA00023056"/>
    </source>
</evidence>
<evidence type="ECO:0000256" key="1">
    <source>
        <dbReference type="ARBA" id="ARBA00004964"/>
    </source>
</evidence>
<evidence type="ECO:0000256" key="9">
    <source>
        <dbReference type="ARBA" id="ARBA00022777"/>
    </source>
</evidence>
<feature type="domain" description="Maltokinase N-terminal cap" evidence="15">
    <location>
        <begin position="20"/>
        <end position="99"/>
    </location>
</feature>
<sequence>MTIPPAEPGSGADLSLVGEWMASQRWFANKGARPMLEEIGRWELSAPAGARFVTHLLLDHTPGKPLLYQVPLSYRRDPLPGVEPIGRVGDDWVVDAPRDPGYVAALLRMLAAGAEVAGADTWARGGRNPAAVPFDADSPALTSRVLSGEQSNTSIVAEWTGTGAVPVICKIFRAIHHGDNPDVELQGALAAAGSPVVPRAVGHVVAEWSDRGRPSGRARGHLAFAQEFLPGAHDAWRVAIESAAAGEDFSARARALGVATAGVHATLSAALDSRPADQADIEDTLESMARRLETAIAEIPALAPHRSALEDVLRLARSTSWPALQRIHGDLHLGQVLDVPGRGWVMVDFEGEPLRPMVERNRLDNPLRDVAGMLRSFDYVAGSLAVTGGIDASEWARAARAAFAEGYGEASGDDLGERHALVDAFEADKALYEAVYEVRNRPEWLPIPVAGIERIAARVRN</sequence>
<dbReference type="InterPro" id="IPR040999">
    <property type="entry name" value="Mak_N_cap"/>
</dbReference>
<comment type="similarity">
    <text evidence="2">Belongs to the aminoglycoside phosphotransferase family.</text>
</comment>
<keyword evidence="6" id="KW-0321">Glycogen metabolism</keyword>
<protein>
    <recommendedName>
        <fullName evidence="5">Maltokinase</fullName>
        <ecNumber evidence="4">2.7.1.175</ecNumber>
    </recommendedName>
    <alternativeName>
        <fullName evidence="13">Maltose-1-phosphate synthase</fullName>
    </alternativeName>
</protein>
<dbReference type="Gene3D" id="3.90.1200.10">
    <property type="match status" value="1"/>
</dbReference>
<comment type="subunit">
    <text evidence="3">Monomer.</text>
</comment>
<accession>A0ABT9BKW0</accession>
<dbReference type="RefSeq" id="WP_305002047.1">
    <property type="nucleotide sequence ID" value="NZ_JAUQUB010000001.1"/>
</dbReference>
<evidence type="ECO:0000256" key="4">
    <source>
        <dbReference type="ARBA" id="ARBA00011962"/>
    </source>
</evidence>
<evidence type="ECO:0000256" key="7">
    <source>
        <dbReference type="ARBA" id="ARBA00022679"/>
    </source>
</evidence>
<comment type="caution">
    <text evidence="16">The sequence shown here is derived from an EMBL/GenBank/DDBJ whole genome shotgun (WGS) entry which is preliminary data.</text>
</comment>
<comment type="pathway">
    <text evidence="1">Glycan biosynthesis; glycogen biosynthesis.</text>
</comment>
<gene>
    <name evidence="16" type="ORF">Q5716_05285</name>
</gene>
<comment type="catalytic activity">
    <reaction evidence="14">
        <text>D-maltose + ATP = alpha-maltose 1-phosphate + ADP + H(+)</text>
        <dbReference type="Rhea" id="RHEA:31915"/>
        <dbReference type="ChEBI" id="CHEBI:15378"/>
        <dbReference type="ChEBI" id="CHEBI:17306"/>
        <dbReference type="ChEBI" id="CHEBI:30616"/>
        <dbReference type="ChEBI" id="CHEBI:63576"/>
        <dbReference type="ChEBI" id="CHEBI:456216"/>
        <dbReference type="EC" id="2.7.1.175"/>
    </reaction>
</comment>
<dbReference type="EMBL" id="JAUQUB010000001">
    <property type="protein sequence ID" value="MDO7881639.1"/>
    <property type="molecule type" value="Genomic_DNA"/>
</dbReference>
<evidence type="ECO:0000256" key="3">
    <source>
        <dbReference type="ARBA" id="ARBA00011245"/>
    </source>
</evidence>
<keyword evidence="17" id="KW-1185">Reference proteome</keyword>
<keyword evidence="8" id="KW-0547">Nucleotide-binding</keyword>
<organism evidence="16 17">
    <name type="scientific">Antiquaquibacter soli</name>
    <dbReference type="NCBI Taxonomy" id="3064523"/>
    <lineage>
        <taxon>Bacteria</taxon>
        <taxon>Bacillati</taxon>
        <taxon>Actinomycetota</taxon>
        <taxon>Actinomycetes</taxon>
        <taxon>Micrococcales</taxon>
        <taxon>Microbacteriaceae</taxon>
        <taxon>Antiquaquibacter</taxon>
    </lineage>
</organism>
<keyword evidence="12" id="KW-0119">Carbohydrate metabolism</keyword>
<keyword evidence="10" id="KW-0067">ATP-binding</keyword>
<evidence type="ECO:0000256" key="5">
    <source>
        <dbReference type="ARBA" id="ARBA00013882"/>
    </source>
</evidence>
<keyword evidence="9" id="KW-0418">Kinase</keyword>
<evidence type="ECO:0000313" key="16">
    <source>
        <dbReference type="EMBL" id="MDO7881639.1"/>
    </source>
</evidence>
<evidence type="ECO:0000256" key="10">
    <source>
        <dbReference type="ARBA" id="ARBA00022840"/>
    </source>
</evidence>
<evidence type="ECO:0000313" key="17">
    <source>
        <dbReference type="Proteomes" id="UP001241072"/>
    </source>
</evidence>
<dbReference type="InterPro" id="IPR011009">
    <property type="entry name" value="Kinase-like_dom_sf"/>
</dbReference>
<proteinExistence type="inferred from homology"/>
<keyword evidence="7" id="KW-0808">Transferase</keyword>
<name>A0ABT9BKW0_9MICO</name>
<evidence type="ECO:0000256" key="6">
    <source>
        <dbReference type="ARBA" id="ARBA00022600"/>
    </source>
</evidence>
<evidence type="ECO:0000259" key="15">
    <source>
        <dbReference type="Pfam" id="PF18085"/>
    </source>
</evidence>
<dbReference type="Proteomes" id="UP001241072">
    <property type="component" value="Unassembled WGS sequence"/>
</dbReference>
<evidence type="ECO:0000256" key="8">
    <source>
        <dbReference type="ARBA" id="ARBA00022741"/>
    </source>
</evidence>
<dbReference type="SUPFAM" id="SSF56112">
    <property type="entry name" value="Protein kinase-like (PK-like)"/>
    <property type="match status" value="1"/>
</dbReference>